<evidence type="ECO:0000313" key="2">
    <source>
        <dbReference type="Proteomes" id="UP001321749"/>
    </source>
</evidence>
<gene>
    <name evidence="1" type="ORF">QBC42DRAFT_223026</name>
</gene>
<reference evidence="1" key="1">
    <citation type="journal article" date="2023" name="Mol. Phylogenet. Evol.">
        <title>Genome-scale phylogeny and comparative genomics of the fungal order Sordariales.</title>
        <authorList>
            <person name="Hensen N."/>
            <person name="Bonometti L."/>
            <person name="Westerberg I."/>
            <person name="Brannstrom I.O."/>
            <person name="Guillou S."/>
            <person name="Cros-Aarteil S."/>
            <person name="Calhoun S."/>
            <person name="Haridas S."/>
            <person name="Kuo A."/>
            <person name="Mondo S."/>
            <person name="Pangilinan J."/>
            <person name="Riley R."/>
            <person name="LaButti K."/>
            <person name="Andreopoulos B."/>
            <person name="Lipzen A."/>
            <person name="Chen C."/>
            <person name="Yan M."/>
            <person name="Daum C."/>
            <person name="Ng V."/>
            <person name="Clum A."/>
            <person name="Steindorff A."/>
            <person name="Ohm R.A."/>
            <person name="Martin F."/>
            <person name="Silar P."/>
            <person name="Natvig D.O."/>
            <person name="Lalanne C."/>
            <person name="Gautier V."/>
            <person name="Ament-Velasquez S.L."/>
            <person name="Kruys A."/>
            <person name="Hutchinson M.I."/>
            <person name="Powell A.J."/>
            <person name="Barry K."/>
            <person name="Miller A.N."/>
            <person name="Grigoriev I.V."/>
            <person name="Debuchy R."/>
            <person name="Gladieux P."/>
            <person name="Hiltunen Thoren M."/>
            <person name="Johannesson H."/>
        </authorList>
    </citation>
    <scope>NUCLEOTIDE SEQUENCE</scope>
    <source>
        <strain evidence="1">PSN324</strain>
    </source>
</reference>
<dbReference type="InterPro" id="IPR027417">
    <property type="entry name" value="P-loop_NTPase"/>
</dbReference>
<dbReference type="PANTHER" id="PTHR10285">
    <property type="entry name" value="URIDINE KINASE"/>
    <property type="match status" value="1"/>
</dbReference>
<name>A0AAV9HST1_9PEZI</name>
<accession>A0AAV9HST1</accession>
<dbReference type="GO" id="GO:0016301">
    <property type="term" value="F:kinase activity"/>
    <property type="evidence" value="ECO:0007669"/>
    <property type="project" value="UniProtKB-KW"/>
</dbReference>
<dbReference type="Gene3D" id="3.40.50.300">
    <property type="entry name" value="P-loop containing nucleotide triphosphate hydrolases"/>
    <property type="match status" value="2"/>
</dbReference>
<sequence>MDEQVKRLVDTTWAKLQETPADRRLLIAIAGAPGSGKTTLSKLVTKAINDRHLSTHPNDPAIAAFIPMDGYHYSRAQLDTFPNAEEAHRRRGSDFTFDGEGFVNLVKKAAAPLTEETEDIYAPSFDHAIKDPVEKTFRIGRENRVVVFEGNYILLPNAPWSNALPLYSLKFFIRAPEPTLRARLAARHLAAGIVPTLELGQARADFNDIPNGRQIQEGLLAHPTGTVDVVLESREDETWAPTASH</sequence>
<proteinExistence type="predicted"/>
<dbReference type="AlphaFoldDB" id="A0AAV9HST1"/>
<evidence type="ECO:0000313" key="1">
    <source>
        <dbReference type="EMBL" id="KAK4463418.1"/>
    </source>
</evidence>
<comment type="caution">
    <text evidence="1">The sequence shown here is derived from an EMBL/GenBank/DDBJ whole genome shotgun (WGS) entry which is preliminary data.</text>
</comment>
<dbReference type="EMBL" id="MU864960">
    <property type="protein sequence ID" value="KAK4463418.1"/>
    <property type="molecule type" value="Genomic_DNA"/>
</dbReference>
<protein>
    <submittedName>
        <fullName evidence="1">ATP-dependent kinase</fullName>
    </submittedName>
</protein>
<reference evidence="1" key="2">
    <citation type="submission" date="2023-06" db="EMBL/GenBank/DDBJ databases">
        <authorList>
            <consortium name="Lawrence Berkeley National Laboratory"/>
            <person name="Mondo S.J."/>
            <person name="Hensen N."/>
            <person name="Bonometti L."/>
            <person name="Westerberg I."/>
            <person name="Brannstrom I.O."/>
            <person name="Guillou S."/>
            <person name="Cros-Aarteil S."/>
            <person name="Calhoun S."/>
            <person name="Haridas S."/>
            <person name="Kuo A."/>
            <person name="Pangilinan J."/>
            <person name="Riley R."/>
            <person name="Labutti K."/>
            <person name="Andreopoulos B."/>
            <person name="Lipzen A."/>
            <person name="Chen C."/>
            <person name="Yanf M."/>
            <person name="Daum C."/>
            <person name="Ng V."/>
            <person name="Clum A."/>
            <person name="Steindorff A."/>
            <person name="Ohm R."/>
            <person name="Martin F."/>
            <person name="Silar P."/>
            <person name="Natvig D."/>
            <person name="Lalanne C."/>
            <person name="Gautier V."/>
            <person name="Ament-Velasquez S.L."/>
            <person name="Kruys A."/>
            <person name="Hutchinson M.I."/>
            <person name="Powell A.J."/>
            <person name="Barry K."/>
            <person name="Miller A.N."/>
            <person name="Grigoriev I.V."/>
            <person name="Debuchy R."/>
            <person name="Gladieux P."/>
            <person name="Thoren M.H."/>
            <person name="Johannesson H."/>
        </authorList>
    </citation>
    <scope>NUCLEOTIDE SEQUENCE</scope>
    <source>
        <strain evidence="1">PSN324</strain>
    </source>
</reference>
<dbReference type="Proteomes" id="UP001321749">
    <property type="component" value="Unassembled WGS sequence"/>
</dbReference>
<organism evidence="1 2">
    <name type="scientific">Cladorrhinum samala</name>
    <dbReference type="NCBI Taxonomy" id="585594"/>
    <lineage>
        <taxon>Eukaryota</taxon>
        <taxon>Fungi</taxon>
        <taxon>Dikarya</taxon>
        <taxon>Ascomycota</taxon>
        <taxon>Pezizomycotina</taxon>
        <taxon>Sordariomycetes</taxon>
        <taxon>Sordariomycetidae</taxon>
        <taxon>Sordariales</taxon>
        <taxon>Podosporaceae</taxon>
        <taxon>Cladorrhinum</taxon>
    </lineage>
</organism>
<keyword evidence="1" id="KW-0808">Transferase</keyword>
<keyword evidence="2" id="KW-1185">Reference proteome</keyword>
<keyword evidence="1" id="KW-0418">Kinase</keyword>
<dbReference type="SUPFAM" id="SSF52540">
    <property type="entry name" value="P-loop containing nucleoside triphosphate hydrolases"/>
    <property type="match status" value="1"/>
</dbReference>